<evidence type="ECO:0000259" key="1">
    <source>
        <dbReference type="Pfam" id="PF25164"/>
    </source>
</evidence>
<dbReference type="STRING" id="570521.SAMN04488508_101674"/>
<gene>
    <name evidence="2" type="ORF">SAMN04488508_101674</name>
</gene>
<reference evidence="3" key="1">
    <citation type="submission" date="2016-11" db="EMBL/GenBank/DDBJ databases">
        <authorList>
            <person name="Varghese N."/>
            <person name="Submissions S."/>
        </authorList>
    </citation>
    <scope>NUCLEOTIDE SEQUENCE [LARGE SCALE GENOMIC DNA]</scope>
    <source>
        <strain evidence="3">DSM 22623</strain>
    </source>
</reference>
<proteinExistence type="predicted"/>
<evidence type="ECO:0000313" key="2">
    <source>
        <dbReference type="EMBL" id="SHI44798.1"/>
    </source>
</evidence>
<feature type="domain" description="Competence protein CoiA-like N-terminal" evidence="1">
    <location>
        <begin position="20"/>
        <end position="49"/>
    </location>
</feature>
<sequence length="267" mass="31756">MKFALVDDIKTEAVKGAKGICPSCGSEMIARCGNFKINHWAHKGRRKCDPWWENETIWHRSWKNNYPIEWQEISLLDEKTGEKHIADIQANDGLVIEFQHSYINPEERFSREKFYKKMVWVVDGTRLKKDYPRFMKGKSDFITTNKPGIFKVDFPDECFPYAWLESSVPVVFDFGKLFESISGISNPMYCLFPKHENYYALIAEINRKTFIKTTLNGEWLSRTEEFLKQSKKTKLNRTFIQPIENTIRRKPSKYVLERGKWKKRRRF</sequence>
<dbReference type="EMBL" id="FQYP01000001">
    <property type="protein sequence ID" value="SHI44798.1"/>
    <property type="molecule type" value="Genomic_DNA"/>
</dbReference>
<protein>
    <submittedName>
        <fullName evidence="2">Competence protein CoiA-like family protein</fullName>
    </submittedName>
</protein>
<organism evidence="2 3">
    <name type="scientific">Aquimarina spongiae</name>
    <dbReference type="NCBI Taxonomy" id="570521"/>
    <lineage>
        <taxon>Bacteria</taxon>
        <taxon>Pseudomonadati</taxon>
        <taxon>Bacteroidota</taxon>
        <taxon>Flavobacteriia</taxon>
        <taxon>Flavobacteriales</taxon>
        <taxon>Flavobacteriaceae</taxon>
        <taxon>Aquimarina</taxon>
    </lineage>
</organism>
<dbReference type="Proteomes" id="UP000184432">
    <property type="component" value="Unassembled WGS sequence"/>
</dbReference>
<dbReference type="AlphaFoldDB" id="A0A1M6B890"/>
<dbReference type="OrthoDB" id="4212451at2"/>
<dbReference type="RefSeq" id="WP_073313868.1">
    <property type="nucleotide sequence ID" value="NZ_FQYP01000001.1"/>
</dbReference>
<accession>A0A1M6B890</accession>
<evidence type="ECO:0000313" key="3">
    <source>
        <dbReference type="Proteomes" id="UP000184432"/>
    </source>
</evidence>
<dbReference type="Pfam" id="PF25164">
    <property type="entry name" value="CoiA_N"/>
    <property type="match status" value="1"/>
</dbReference>
<dbReference type="InterPro" id="IPR057253">
    <property type="entry name" value="CoiA-like_N"/>
</dbReference>
<name>A0A1M6B890_9FLAO</name>
<keyword evidence="3" id="KW-1185">Reference proteome</keyword>